<dbReference type="NCBIfam" id="TIGR01356">
    <property type="entry name" value="aroA"/>
    <property type="match status" value="1"/>
</dbReference>
<proteinExistence type="inferred from homology"/>
<feature type="binding site" evidence="8">
    <location>
        <position position="169"/>
    </location>
    <ligand>
        <name>3-phosphoshikimate</name>
        <dbReference type="ChEBI" id="CHEBI:145989"/>
    </ligand>
</feature>
<dbReference type="UniPathway" id="UPA00053">
    <property type="reaction ID" value="UER00089"/>
</dbReference>
<gene>
    <name evidence="8" type="primary">aroA</name>
    <name evidence="10" type="ORF">BH719_03225</name>
</gene>
<sequence>MTVWEAPTASGPIDAVVALPGSKSQTARALYLAAVSDAPTTIRGALDARDTRLFVGALEQMGASFAPQGGALRVTPMGERPRPAAIDCGLAGTVMRFLPPLAALSRGTTRFDGDAAARARPLAPLLGALEGMGARVHHEGAPGRLPFTIRGPLRTPLGAQCAVDASASSQFLSALLLVAPLIGDPLFVSAPGRVVSMPHVEMTVRALARAGIDIEEVDEAGPVRTWHVFPGRPSPGDTDIEPDLSNAGPFLAAAMVTGGRVRVPGWPRATSQPGDAWRAILGHMGARVELGDDGLTVEGPGAGNYPGIDADMSAVGELTPALAAICASASSPSRLSGIAHLRGHETDRVAALATELNRLGGDAQDGGDCLAITPAPLRPGTVETYEDHRMAAFGAVLGLTTAGVGVRDIECTSKTLPGFARMWAGALTGGREP</sequence>
<dbReference type="Gene3D" id="3.65.10.10">
    <property type="entry name" value="Enolpyruvate transferase domain"/>
    <property type="match status" value="2"/>
</dbReference>
<keyword evidence="5 8" id="KW-0808">Transferase</keyword>
<feature type="domain" description="Enolpyruvate transferase" evidence="9">
    <location>
        <begin position="9"/>
        <end position="421"/>
    </location>
</feature>
<dbReference type="FunFam" id="3.65.10.10:FF:000010">
    <property type="entry name" value="3-phosphoshikimate 1-carboxyvinyltransferase"/>
    <property type="match status" value="1"/>
</dbReference>
<evidence type="ECO:0000256" key="7">
    <source>
        <dbReference type="ARBA" id="ARBA00044633"/>
    </source>
</evidence>
<protein>
    <recommendedName>
        <fullName evidence="8">3-phosphoshikimate 1-carboxyvinyltransferase</fullName>
        <ecNumber evidence="8">2.5.1.19</ecNumber>
    </recommendedName>
    <alternativeName>
        <fullName evidence="8">5-enolpyruvylshikimate-3-phosphate synthase</fullName>
        <shortName evidence="8">EPSP synthase</shortName>
        <shortName evidence="8">EPSPS</shortName>
    </alternativeName>
</protein>
<dbReference type="PANTHER" id="PTHR21090:SF5">
    <property type="entry name" value="PENTAFUNCTIONAL AROM POLYPEPTIDE"/>
    <property type="match status" value="1"/>
</dbReference>
<dbReference type="PROSITE" id="PS00885">
    <property type="entry name" value="EPSP_SYNTHASE_2"/>
    <property type="match status" value="1"/>
</dbReference>
<evidence type="ECO:0000256" key="5">
    <source>
        <dbReference type="ARBA" id="ARBA00022679"/>
    </source>
</evidence>
<evidence type="ECO:0000256" key="3">
    <source>
        <dbReference type="ARBA" id="ARBA00022490"/>
    </source>
</evidence>
<dbReference type="GO" id="GO:0009423">
    <property type="term" value="P:chorismate biosynthetic process"/>
    <property type="evidence" value="ECO:0007669"/>
    <property type="project" value="UniProtKB-UniRule"/>
</dbReference>
<dbReference type="KEGG" id="phon:BH719_03225"/>
<feature type="binding site" evidence="8">
    <location>
        <position position="170"/>
    </location>
    <ligand>
        <name>3-phosphoshikimate</name>
        <dbReference type="ChEBI" id="CHEBI:145989"/>
    </ligand>
</feature>
<feature type="binding site" evidence="8">
    <location>
        <position position="23"/>
    </location>
    <ligand>
        <name>3-phosphoshikimate</name>
        <dbReference type="ChEBI" id="CHEBI:145989"/>
    </ligand>
</feature>
<evidence type="ECO:0000256" key="1">
    <source>
        <dbReference type="ARBA" id="ARBA00004811"/>
    </source>
</evidence>
<comment type="pathway">
    <text evidence="1 8">Metabolic intermediate biosynthesis; chorismate biosynthesis; chorismate from D-erythrose 4-phosphate and phosphoenolpyruvate: step 6/7.</text>
</comment>
<dbReference type="GO" id="GO:0003866">
    <property type="term" value="F:3-phosphoshikimate 1-carboxyvinyltransferase activity"/>
    <property type="evidence" value="ECO:0007669"/>
    <property type="project" value="UniProtKB-UniRule"/>
</dbReference>
<feature type="binding site" evidence="8">
    <location>
        <position position="348"/>
    </location>
    <ligand>
        <name>phosphoenolpyruvate</name>
        <dbReference type="ChEBI" id="CHEBI:58702"/>
    </ligand>
</feature>
<dbReference type="InterPro" id="IPR036968">
    <property type="entry name" value="Enolpyruvate_Tfrase_sf"/>
</dbReference>
<evidence type="ECO:0000256" key="8">
    <source>
        <dbReference type="HAMAP-Rule" id="MF_00210"/>
    </source>
</evidence>
<evidence type="ECO:0000256" key="6">
    <source>
        <dbReference type="ARBA" id="ARBA00023141"/>
    </source>
</evidence>
<dbReference type="SUPFAM" id="SSF55205">
    <property type="entry name" value="EPT/RTPC-like"/>
    <property type="match status" value="1"/>
</dbReference>
<evidence type="ECO:0000259" key="9">
    <source>
        <dbReference type="Pfam" id="PF00275"/>
    </source>
</evidence>
<dbReference type="EMBL" id="CP017298">
    <property type="protein sequence ID" value="AOS46991.1"/>
    <property type="molecule type" value="Genomic_DNA"/>
</dbReference>
<organism evidence="10 11">
    <name type="scientific">Pauljensenia hongkongensis</name>
    <dbReference type="NCBI Taxonomy" id="178339"/>
    <lineage>
        <taxon>Bacteria</taxon>
        <taxon>Bacillati</taxon>
        <taxon>Actinomycetota</taxon>
        <taxon>Actinomycetes</taxon>
        <taxon>Actinomycetales</taxon>
        <taxon>Actinomycetaceae</taxon>
        <taxon>Pauljensenia</taxon>
    </lineage>
</organism>
<feature type="active site" description="Proton acceptor" evidence="8">
    <location>
        <position position="317"/>
    </location>
</feature>
<comment type="function">
    <text evidence="8">Catalyzes the transfer of the enolpyruvyl moiety of phosphoenolpyruvate (PEP) to the 5-hydroxyl of shikimate-3-phosphate (S3P) to produce enolpyruvyl shikimate-3-phosphate and inorganic phosphate.</text>
</comment>
<dbReference type="EC" id="2.5.1.19" evidence="8"/>
<accession>A0A1D8B1H0</accession>
<dbReference type="InterPro" id="IPR006264">
    <property type="entry name" value="EPSP_synthase"/>
</dbReference>
<feature type="binding site" evidence="8">
    <location>
        <position position="414"/>
    </location>
    <ligand>
        <name>phosphoenolpyruvate</name>
        <dbReference type="ChEBI" id="CHEBI:58702"/>
    </ligand>
</feature>
<feature type="binding site" evidence="8">
    <location>
        <position position="196"/>
    </location>
    <ligand>
        <name>3-phosphoshikimate</name>
        <dbReference type="ChEBI" id="CHEBI:145989"/>
    </ligand>
</feature>
<comment type="subcellular location">
    <subcellularLocation>
        <location evidence="8">Cytoplasm</location>
    </subcellularLocation>
</comment>
<evidence type="ECO:0000256" key="2">
    <source>
        <dbReference type="ARBA" id="ARBA00009948"/>
    </source>
</evidence>
<feature type="binding site" evidence="8">
    <location>
        <position position="120"/>
    </location>
    <ligand>
        <name>phosphoenolpyruvate</name>
        <dbReference type="ChEBI" id="CHEBI:58702"/>
    </ligand>
</feature>
<evidence type="ECO:0000313" key="10">
    <source>
        <dbReference type="EMBL" id="AOS46991.1"/>
    </source>
</evidence>
<name>A0A1D8B1H0_9ACTO</name>
<feature type="binding site" evidence="8">
    <location>
        <position position="92"/>
    </location>
    <ligand>
        <name>phosphoenolpyruvate</name>
        <dbReference type="ChEBI" id="CHEBI:58702"/>
    </ligand>
</feature>
<dbReference type="GO" id="GO:0005737">
    <property type="term" value="C:cytoplasm"/>
    <property type="evidence" value="ECO:0007669"/>
    <property type="project" value="UniProtKB-SubCell"/>
</dbReference>
<dbReference type="PANTHER" id="PTHR21090">
    <property type="entry name" value="AROM/DEHYDROQUINATE SYNTHASE"/>
    <property type="match status" value="1"/>
</dbReference>
<dbReference type="PIRSF" id="PIRSF000505">
    <property type="entry name" value="EPSPS"/>
    <property type="match status" value="1"/>
</dbReference>
<comment type="similarity">
    <text evidence="2 8">Belongs to the EPSP synthase family.</text>
</comment>
<dbReference type="GO" id="GO:0008652">
    <property type="term" value="P:amino acid biosynthetic process"/>
    <property type="evidence" value="ECO:0007669"/>
    <property type="project" value="UniProtKB-KW"/>
</dbReference>
<dbReference type="STRING" id="178339.BH719_03225"/>
<feature type="binding site" evidence="8">
    <location>
        <position position="28"/>
    </location>
    <ligand>
        <name>3-phosphoshikimate</name>
        <dbReference type="ChEBI" id="CHEBI:145989"/>
    </ligand>
</feature>
<comment type="caution">
    <text evidence="8">Lacks conserved residue(s) required for the propagation of feature annotation.</text>
</comment>
<feature type="binding site" evidence="8">
    <location>
        <position position="170"/>
    </location>
    <ligand>
        <name>phosphoenolpyruvate</name>
        <dbReference type="ChEBI" id="CHEBI:58702"/>
    </ligand>
</feature>
<feature type="binding site" evidence="8">
    <location>
        <position position="317"/>
    </location>
    <ligand>
        <name>3-phosphoshikimate</name>
        <dbReference type="ChEBI" id="CHEBI:145989"/>
    </ligand>
</feature>
<dbReference type="AlphaFoldDB" id="A0A1D8B1H0"/>
<dbReference type="PROSITE" id="PS00104">
    <property type="entry name" value="EPSP_SYNTHASE_1"/>
    <property type="match status" value="1"/>
</dbReference>
<feature type="binding site" evidence="8">
    <location>
        <position position="23"/>
    </location>
    <ligand>
        <name>phosphoenolpyruvate</name>
        <dbReference type="ChEBI" id="CHEBI:58702"/>
    </ligand>
</feature>
<comment type="subunit">
    <text evidence="8">Monomer.</text>
</comment>
<evidence type="ECO:0000313" key="11">
    <source>
        <dbReference type="Proteomes" id="UP000095214"/>
    </source>
</evidence>
<dbReference type="Pfam" id="PF00275">
    <property type="entry name" value="EPSP_synthase"/>
    <property type="match status" value="1"/>
</dbReference>
<dbReference type="OrthoDB" id="9809920at2"/>
<feature type="binding site" evidence="8">
    <location>
        <position position="168"/>
    </location>
    <ligand>
        <name>3-phosphoshikimate</name>
        <dbReference type="ChEBI" id="CHEBI:145989"/>
    </ligand>
</feature>
<dbReference type="HAMAP" id="MF_00210">
    <property type="entry name" value="EPSP_synth"/>
    <property type="match status" value="1"/>
</dbReference>
<feature type="binding site" evidence="8">
    <location>
        <position position="24"/>
    </location>
    <ligand>
        <name>3-phosphoshikimate</name>
        <dbReference type="ChEBI" id="CHEBI:145989"/>
    </ligand>
</feature>
<dbReference type="GO" id="GO:0009073">
    <property type="term" value="P:aromatic amino acid family biosynthetic process"/>
    <property type="evidence" value="ECO:0007669"/>
    <property type="project" value="UniProtKB-KW"/>
</dbReference>
<keyword evidence="4 8" id="KW-0028">Amino-acid biosynthesis</keyword>
<keyword evidence="3 8" id="KW-0963">Cytoplasm</keyword>
<dbReference type="CDD" id="cd01556">
    <property type="entry name" value="EPSP_synthase"/>
    <property type="match status" value="1"/>
</dbReference>
<keyword evidence="11" id="KW-1185">Reference proteome</keyword>
<comment type="catalytic activity">
    <reaction evidence="7">
        <text>3-phosphoshikimate + phosphoenolpyruvate = 5-O-(1-carboxyvinyl)-3-phosphoshikimate + phosphate</text>
        <dbReference type="Rhea" id="RHEA:21256"/>
        <dbReference type="ChEBI" id="CHEBI:43474"/>
        <dbReference type="ChEBI" id="CHEBI:57701"/>
        <dbReference type="ChEBI" id="CHEBI:58702"/>
        <dbReference type="ChEBI" id="CHEBI:145989"/>
        <dbReference type="EC" id="2.5.1.19"/>
    </reaction>
    <physiologicalReaction direction="left-to-right" evidence="7">
        <dbReference type="Rhea" id="RHEA:21257"/>
    </physiologicalReaction>
</comment>
<dbReference type="InterPro" id="IPR001986">
    <property type="entry name" value="Enolpyruvate_Tfrase_dom"/>
</dbReference>
<feature type="binding site" evidence="8">
    <location>
        <position position="389"/>
    </location>
    <ligand>
        <name>phosphoenolpyruvate</name>
        <dbReference type="ChEBI" id="CHEBI:58702"/>
    </ligand>
</feature>
<dbReference type="InterPro" id="IPR023193">
    <property type="entry name" value="EPSP_synthase_CS"/>
</dbReference>
<dbReference type="RefSeq" id="WP_009743314.1">
    <property type="nucleotide sequence ID" value="NZ_CP017298.1"/>
</dbReference>
<reference evidence="10 11" key="1">
    <citation type="submission" date="2016-09" db="EMBL/GenBank/DDBJ databases">
        <title>Complete genome sequence of Actinomyces hongkongensis HKU8.</title>
        <authorList>
            <person name="Gao Y.-X."/>
            <person name="Zhou Y.-Y."/>
            <person name="Xie Y."/>
            <person name="Wang M."/>
            <person name="Wang S.-J."/>
            <person name="Shen S.-G."/>
        </authorList>
    </citation>
    <scope>NUCLEOTIDE SEQUENCE [LARGE SCALE GENOMIC DNA]</scope>
    <source>
        <strain evidence="10 11">HKU8</strain>
    </source>
</reference>
<keyword evidence="6 8" id="KW-0057">Aromatic amino acid biosynthesis</keyword>
<dbReference type="InterPro" id="IPR013792">
    <property type="entry name" value="RNA3'P_cycl/enolpyr_Trfase_a/b"/>
</dbReference>
<dbReference type="Proteomes" id="UP000095214">
    <property type="component" value="Chromosome"/>
</dbReference>
<evidence type="ECO:0000256" key="4">
    <source>
        <dbReference type="ARBA" id="ARBA00022605"/>
    </source>
</evidence>
<feature type="binding site" evidence="8">
    <location>
        <position position="344"/>
    </location>
    <ligand>
        <name>3-phosphoshikimate</name>
        <dbReference type="ChEBI" id="CHEBI:145989"/>
    </ligand>
</feature>